<dbReference type="GO" id="GO:0004222">
    <property type="term" value="F:metalloendopeptidase activity"/>
    <property type="evidence" value="ECO:0007669"/>
    <property type="project" value="TreeGrafter"/>
</dbReference>
<evidence type="ECO:0000259" key="2">
    <source>
        <dbReference type="Pfam" id="PF01551"/>
    </source>
</evidence>
<evidence type="ECO:0000256" key="1">
    <source>
        <dbReference type="SAM" id="SignalP"/>
    </source>
</evidence>
<dbReference type="RefSeq" id="WP_167083412.1">
    <property type="nucleotide sequence ID" value="NZ_BAAADC010000001.1"/>
</dbReference>
<dbReference type="AlphaFoldDB" id="A0A846N263"/>
<dbReference type="Pfam" id="PF01551">
    <property type="entry name" value="Peptidase_M23"/>
    <property type="match status" value="1"/>
</dbReference>
<keyword evidence="1" id="KW-0732">Signal</keyword>
<dbReference type="EMBL" id="JAASRM010000001">
    <property type="protein sequence ID" value="NIK89312.1"/>
    <property type="molecule type" value="Genomic_DNA"/>
</dbReference>
<dbReference type="PANTHER" id="PTHR21666:SF285">
    <property type="entry name" value="M23 FAMILY METALLOPEPTIDASE"/>
    <property type="match status" value="1"/>
</dbReference>
<protein>
    <submittedName>
        <fullName evidence="3">Murein DD-endopeptidase MepM/ murein hydrolase activator NlpD</fullName>
    </submittedName>
</protein>
<keyword evidence="4" id="KW-1185">Reference proteome</keyword>
<name>A0A846N263_9PROT</name>
<feature type="chain" id="PRO_5032440145" evidence="1">
    <location>
        <begin position="23"/>
        <end position="278"/>
    </location>
</feature>
<dbReference type="CDD" id="cd12797">
    <property type="entry name" value="M23_peptidase"/>
    <property type="match status" value="1"/>
</dbReference>
<keyword evidence="3" id="KW-0378">Hydrolase</keyword>
<organism evidence="3 4">
    <name type="scientific">Rhizomicrobium palustre</name>
    <dbReference type="NCBI Taxonomy" id="189966"/>
    <lineage>
        <taxon>Bacteria</taxon>
        <taxon>Pseudomonadati</taxon>
        <taxon>Pseudomonadota</taxon>
        <taxon>Alphaproteobacteria</taxon>
        <taxon>Micropepsales</taxon>
        <taxon>Micropepsaceae</taxon>
        <taxon>Rhizomicrobium</taxon>
    </lineage>
</organism>
<dbReference type="PANTHER" id="PTHR21666">
    <property type="entry name" value="PEPTIDASE-RELATED"/>
    <property type="match status" value="1"/>
</dbReference>
<evidence type="ECO:0000313" key="4">
    <source>
        <dbReference type="Proteomes" id="UP000570514"/>
    </source>
</evidence>
<gene>
    <name evidence="3" type="ORF">FHS83_002630</name>
</gene>
<dbReference type="Proteomes" id="UP000570514">
    <property type="component" value="Unassembled WGS sequence"/>
</dbReference>
<dbReference type="InterPro" id="IPR016047">
    <property type="entry name" value="M23ase_b-sheet_dom"/>
</dbReference>
<evidence type="ECO:0000313" key="3">
    <source>
        <dbReference type="EMBL" id="NIK89312.1"/>
    </source>
</evidence>
<feature type="domain" description="M23ase beta-sheet core" evidence="2">
    <location>
        <begin position="172"/>
        <end position="266"/>
    </location>
</feature>
<proteinExistence type="predicted"/>
<dbReference type="InterPro" id="IPR011055">
    <property type="entry name" value="Dup_hybrid_motif"/>
</dbReference>
<reference evidence="3 4" key="1">
    <citation type="submission" date="2020-03" db="EMBL/GenBank/DDBJ databases">
        <title>Genomic Encyclopedia of Type Strains, Phase IV (KMG-IV): sequencing the most valuable type-strain genomes for metagenomic binning, comparative biology and taxonomic classification.</title>
        <authorList>
            <person name="Goeker M."/>
        </authorList>
    </citation>
    <scope>NUCLEOTIDE SEQUENCE [LARGE SCALE GENOMIC DNA]</scope>
    <source>
        <strain evidence="3 4">DSM 19867</strain>
    </source>
</reference>
<sequence>MIARRAVLAGMAASATMVSVKAAAAGRLSISGSTEQGGLMVGKAAPGAVVDLDGVALTVSPSGIFCFGIPYDAAKPLRVTARFADGFEELREITPIVRQYDIQAINGLDEKYVAPPQEILDRIAREHALITEARKRVTEGLEFALPIEWPCAGRLSGIYGSQRILNGKPMAPHLGVDVAAPEGTPIHAAADAIVAITDEFHLEGGFTLLDHGLGVNTCYLHQSKRLVTAGQRVKRGEVIGLIGHTGRATGPHTHWGLNWFEVKLDPSRATATPTPPQG</sequence>
<dbReference type="InterPro" id="IPR050570">
    <property type="entry name" value="Cell_wall_metabolism_enzyme"/>
</dbReference>
<dbReference type="Gene3D" id="2.70.70.10">
    <property type="entry name" value="Glucose Permease (Domain IIA)"/>
    <property type="match status" value="1"/>
</dbReference>
<feature type="signal peptide" evidence="1">
    <location>
        <begin position="1"/>
        <end position="22"/>
    </location>
</feature>
<dbReference type="SUPFAM" id="SSF51261">
    <property type="entry name" value="Duplicated hybrid motif"/>
    <property type="match status" value="1"/>
</dbReference>
<comment type="caution">
    <text evidence="3">The sequence shown here is derived from an EMBL/GenBank/DDBJ whole genome shotgun (WGS) entry which is preliminary data.</text>
</comment>
<accession>A0A846N263</accession>